<keyword evidence="4" id="KW-1185">Reference proteome</keyword>
<evidence type="ECO:0000313" key="3">
    <source>
        <dbReference type="EnsemblMetazoa" id="Aqu2.1.00986_001"/>
    </source>
</evidence>
<organism evidence="3">
    <name type="scientific">Amphimedon queenslandica</name>
    <name type="common">Sponge</name>
    <dbReference type="NCBI Taxonomy" id="400682"/>
    <lineage>
        <taxon>Eukaryota</taxon>
        <taxon>Metazoa</taxon>
        <taxon>Porifera</taxon>
        <taxon>Demospongiae</taxon>
        <taxon>Heteroscleromorpha</taxon>
        <taxon>Haplosclerida</taxon>
        <taxon>Niphatidae</taxon>
        <taxon>Amphimedon</taxon>
    </lineage>
</organism>
<evidence type="ECO:0000259" key="2">
    <source>
        <dbReference type="SMART" id="SM00597"/>
    </source>
</evidence>
<reference evidence="3" key="2">
    <citation type="submission" date="2017-05" db="UniProtKB">
        <authorList>
            <consortium name="EnsemblMetazoa"/>
        </authorList>
    </citation>
    <scope>IDENTIFICATION</scope>
</reference>
<dbReference type="InParanoid" id="A0A1X7SFX8"/>
<sequence length="213" mass="23524">MAKRQSSLQDFFSKKRLVEVQESESNIDINDGSFSLDSEGCDPDLSLPNPLPSTSTSISIISSSLTDTTSQTMTSSSSVGSDVLASVKTTPGSSHSALPSDISQSSLQGPVQPKSFKFPASVFGSVHRSFNGNWFEKYPWLEYSILQDAAFCFPCRFFAVPDKGRAENTFTRLGYRDWKHATGRCGVLEKHNTSHSHHEATISWQDFKLNIEK</sequence>
<feature type="compositionally biased region" description="Polar residues" evidence="1">
    <location>
        <begin position="23"/>
        <end position="36"/>
    </location>
</feature>
<feature type="region of interest" description="Disordered" evidence="1">
    <location>
        <begin position="22"/>
        <end position="49"/>
    </location>
</feature>
<evidence type="ECO:0000256" key="1">
    <source>
        <dbReference type="SAM" id="MobiDB-lite"/>
    </source>
</evidence>
<proteinExistence type="predicted"/>
<accession>A0A1X7SFX8</accession>
<dbReference type="STRING" id="400682.A0A1X7SFX8"/>
<dbReference type="EnsemblMetazoa" id="Aqu2.1.00986_001">
    <property type="protein sequence ID" value="Aqu2.1.00986_001"/>
    <property type="gene ID" value="Aqu2.1.00986"/>
</dbReference>
<dbReference type="AlphaFoldDB" id="A0A1X7SFX8"/>
<evidence type="ECO:0000313" key="4">
    <source>
        <dbReference type="Proteomes" id="UP000007879"/>
    </source>
</evidence>
<dbReference type="EnsemblMetazoa" id="XM_020008456.1">
    <property type="protein sequence ID" value="XP_019864015.1"/>
    <property type="gene ID" value="LOC109593334"/>
</dbReference>
<dbReference type="Proteomes" id="UP000007879">
    <property type="component" value="Unassembled WGS sequence"/>
</dbReference>
<gene>
    <name evidence="3" type="primary">109593334</name>
</gene>
<protein>
    <recommendedName>
        <fullName evidence="2">TTF-type domain-containing protein</fullName>
    </recommendedName>
</protein>
<name>A0A1X7SFX8_AMPQE</name>
<dbReference type="InterPro" id="IPR006580">
    <property type="entry name" value="Znf_TTF"/>
</dbReference>
<dbReference type="KEGG" id="aqu:109593334"/>
<feature type="domain" description="TTF-type" evidence="2">
    <location>
        <begin position="126"/>
        <end position="213"/>
    </location>
</feature>
<reference evidence="4" key="1">
    <citation type="journal article" date="2010" name="Nature">
        <title>The Amphimedon queenslandica genome and the evolution of animal complexity.</title>
        <authorList>
            <person name="Srivastava M."/>
            <person name="Simakov O."/>
            <person name="Chapman J."/>
            <person name="Fahey B."/>
            <person name="Gauthier M.E."/>
            <person name="Mitros T."/>
            <person name="Richards G.S."/>
            <person name="Conaco C."/>
            <person name="Dacre M."/>
            <person name="Hellsten U."/>
            <person name="Larroux C."/>
            <person name="Putnam N.H."/>
            <person name="Stanke M."/>
            <person name="Adamska M."/>
            <person name="Darling A."/>
            <person name="Degnan S.M."/>
            <person name="Oakley T.H."/>
            <person name="Plachetzki D.C."/>
            <person name="Zhai Y."/>
            <person name="Adamski M."/>
            <person name="Calcino A."/>
            <person name="Cummins S.F."/>
            <person name="Goodstein D.M."/>
            <person name="Harris C."/>
            <person name="Jackson D.J."/>
            <person name="Leys S.P."/>
            <person name="Shu S."/>
            <person name="Woodcroft B.J."/>
            <person name="Vervoort M."/>
            <person name="Kosik K.S."/>
            <person name="Manning G."/>
            <person name="Degnan B.M."/>
            <person name="Rokhsar D.S."/>
        </authorList>
    </citation>
    <scope>NUCLEOTIDE SEQUENCE [LARGE SCALE GENOMIC DNA]</scope>
</reference>
<dbReference type="SMART" id="SM00597">
    <property type="entry name" value="ZnF_TTF"/>
    <property type="match status" value="1"/>
</dbReference>
<dbReference type="OrthoDB" id="7203715at2759"/>